<dbReference type="SUPFAM" id="SSF47226">
    <property type="entry name" value="Histidine-containing phosphotransfer domain, HPT domain"/>
    <property type="match status" value="1"/>
</dbReference>
<evidence type="ECO:0000256" key="2">
    <source>
        <dbReference type="ARBA" id="ARBA00012438"/>
    </source>
</evidence>
<evidence type="ECO:0000259" key="6">
    <source>
        <dbReference type="PROSITE" id="PS50110"/>
    </source>
</evidence>
<dbReference type="InterPro" id="IPR005467">
    <property type="entry name" value="His_kinase_dom"/>
</dbReference>
<dbReference type="PROSITE" id="PS50110">
    <property type="entry name" value="RESPONSE_REGULATORY"/>
    <property type="match status" value="1"/>
</dbReference>
<sequence length="510" mass="54899">MNEIGPPSENASSEPSENKAQIARIMLLGHDLRAAVSDILGGLHLLADEDLSPGMRLQFERMRAAGEDMARLIEEGFEIVTDQAVGPLRQTVQLARLLYDIEMRWTGRAQEKGLGFHVAMAPDVPVLVRLDRIALERVLSNMLSNAVKYTDSGSVRLALTVEANARLLFTVLDDGPGFDPELRGRLFRQGARGEVPGKAGNGLGLFISRDMARRLDGRIEVSNREEGGARVALSLPLEGLMPPEMAIDMPLPDLSRMRVLVAEDSALNQAVLGHMLSAMGAHCDTAPDGVEALEMLDNGSYDLAVIDAEMPRLSGLDLIRTLRASGGRHSTIPIVVCTAYVLRANREAIVAAGADAIASKPLTAIEPLAEAITHAMERQSADPAGDGRRPCPPVVDEAIFEELLAVAGPGASQELLQRLISDLTRVERGLVAGLSEPNLPLVRADSHVLLSVSGAVGAVRLQELSEELCACARREDIAAMQLIGRSVLTQIDRLIAYAGRRQRRFDEVGA</sequence>
<dbReference type="PANTHER" id="PTHR43547">
    <property type="entry name" value="TWO-COMPONENT HISTIDINE KINASE"/>
    <property type="match status" value="1"/>
</dbReference>
<proteinExistence type="predicted"/>
<dbReference type="SMART" id="SM00387">
    <property type="entry name" value="HATPase_c"/>
    <property type="match status" value="1"/>
</dbReference>
<evidence type="ECO:0000259" key="5">
    <source>
        <dbReference type="PROSITE" id="PS50109"/>
    </source>
</evidence>
<dbReference type="OrthoDB" id="7873557at2"/>
<dbReference type="EMBL" id="QJTK01000003">
    <property type="protein sequence ID" value="PYF11116.1"/>
    <property type="molecule type" value="Genomic_DNA"/>
</dbReference>
<dbReference type="Proteomes" id="UP000247727">
    <property type="component" value="Unassembled WGS sequence"/>
</dbReference>
<comment type="catalytic activity">
    <reaction evidence="1">
        <text>ATP + protein L-histidine = ADP + protein N-phospho-L-histidine.</text>
        <dbReference type="EC" id="2.7.13.3"/>
    </reaction>
</comment>
<protein>
    <recommendedName>
        <fullName evidence="2">histidine kinase</fullName>
        <ecNumber evidence="2">2.7.13.3</ecNumber>
    </recommendedName>
</protein>
<dbReference type="InterPro" id="IPR036641">
    <property type="entry name" value="HPT_dom_sf"/>
</dbReference>
<dbReference type="InterPro" id="IPR036890">
    <property type="entry name" value="HATPase_C_sf"/>
</dbReference>
<dbReference type="InterPro" id="IPR003594">
    <property type="entry name" value="HATPase_dom"/>
</dbReference>
<dbReference type="Gene3D" id="3.30.565.10">
    <property type="entry name" value="Histidine kinase-like ATPase, C-terminal domain"/>
    <property type="match status" value="1"/>
</dbReference>
<reference evidence="7 8" key="1">
    <citation type="submission" date="2018-06" db="EMBL/GenBank/DDBJ databases">
        <title>Genomic Encyclopedia of Type Strains, Phase III (KMG-III): the genomes of soil and plant-associated and newly described type strains.</title>
        <authorList>
            <person name="Whitman W."/>
        </authorList>
    </citation>
    <scope>NUCLEOTIDE SEQUENCE [LARGE SCALE GENOMIC DNA]</scope>
    <source>
        <strain evidence="7 8">JA737</strain>
    </source>
</reference>
<dbReference type="Pfam" id="PF00072">
    <property type="entry name" value="Response_reg"/>
    <property type="match status" value="1"/>
</dbReference>
<evidence type="ECO:0000256" key="1">
    <source>
        <dbReference type="ARBA" id="ARBA00000085"/>
    </source>
</evidence>
<keyword evidence="7" id="KW-0808">Transferase</keyword>
<keyword evidence="8" id="KW-1185">Reference proteome</keyword>
<evidence type="ECO:0000256" key="3">
    <source>
        <dbReference type="ARBA" id="ARBA00022553"/>
    </source>
</evidence>
<feature type="domain" description="Response regulatory" evidence="6">
    <location>
        <begin position="258"/>
        <end position="375"/>
    </location>
</feature>
<dbReference type="CDD" id="cd17546">
    <property type="entry name" value="REC_hyHK_CKI1_RcsC-like"/>
    <property type="match status" value="1"/>
</dbReference>
<dbReference type="Gene3D" id="1.20.120.160">
    <property type="entry name" value="HPT domain"/>
    <property type="match status" value="1"/>
</dbReference>
<comment type="caution">
    <text evidence="7">The sequence shown here is derived from an EMBL/GenBank/DDBJ whole genome shotgun (WGS) entry which is preliminary data.</text>
</comment>
<dbReference type="PROSITE" id="PS50109">
    <property type="entry name" value="HIS_KIN"/>
    <property type="match status" value="1"/>
</dbReference>
<dbReference type="AlphaFoldDB" id="A0A318U0E3"/>
<dbReference type="PANTHER" id="PTHR43547:SF2">
    <property type="entry name" value="HYBRID SIGNAL TRANSDUCTION HISTIDINE KINASE C"/>
    <property type="match status" value="1"/>
</dbReference>
<feature type="domain" description="Histidine kinase" evidence="5">
    <location>
        <begin position="27"/>
        <end position="239"/>
    </location>
</feature>
<dbReference type="InterPro" id="IPR004358">
    <property type="entry name" value="Sig_transdc_His_kin-like_C"/>
</dbReference>
<organism evidence="7 8">
    <name type="scientific">Rhodobacter viridis</name>
    <dbReference type="NCBI Taxonomy" id="1054202"/>
    <lineage>
        <taxon>Bacteria</taxon>
        <taxon>Pseudomonadati</taxon>
        <taxon>Pseudomonadota</taxon>
        <taxon>Alphaproteobacteria</taxon>
        <taxon>Rhodobacterales</taxon>
        <taxon>Rhodobacter group</taxon>
        <taxon>Rhodobacter</taxon>
    </lineage>
</organism>
<evidence type="ECO:0000313" key="7">
    <source>
        <dbReference type="EMBL" id="PYF11116.1"/>
    </source>
</evidence>
<keyword evidence="7" id="KW-0418">Kinase</keyword>
<dbReference type="SMART" id="SM00448">
    <property type="entry name" value="REC"/>
    <property type="match status" value="1"/>
</dbReference>
<evidence type="ECO:0000256" key="4">
    <source>
        <dbReference type="PROSITE-ProRule" id="PRU00169"/>
    </source>
</evidence>
<dbReference type="SUPFAM" id="SSF52172">
    <property type="entry name" value="CheY-like"/>
    <property type="match status" value="1"/>
</dbReference>
<dbReference type="PRINTS" id="PR00344">
    <property type="entry name" value="BCTRLSENSOR"/>
</dbReference>
<dbReference type="SUPFAM" id="SSF55874">
    <property type="entry name" value="ATPase domain of HSP90 chaperone/DNA topoisomerase II/histidine kinase"/>
    <property type="match status" value="1"/>
</dbReference>
<dbReference type="Pfam" id="PF02518">
    <property type="entry name" value="HATPase_c"/>
    <property type="match status" value="1"/>
</dbReference>
<accession>A0A318U0E3</accession>
<keyword evidence="3 4" id="KW-0597">Phosphoprotein</keyword>
<dbReference type="InterPro" id="IPR011006">
    <property type="entry name" value="CheY-like_superfamily"/>
</dbReference>
<feature type="modified residue" description="4-aspartylphosphate" evidence="4">
    <location>
        <position position="307"/>
    </location>
</feature>
<evidence type="ECO:0000313" key="8">
    <source>
        <dbReference type="Proteomes" id="UP000247727"/>
    </source>
</evidence>
<name>A0A318U0E3_9RHOB</name>
<dbReference type="GO" id="GO:0000155">
    <property type="term" value="F:phosphorelay sensor kinase activity"/>
    <property type="evidence" value="ECO:0007669"/>
    <property type="project" value="TreeGrafter"/>
</dbReference>
<dbReference type="EC" id="2.7.13.3" evidence="2"/>
<gene>
    <name evidence="7" type="ORF">C8J30_103212</name>
</gene>
<dbReference type="Gene3D" id="3.40.50.2300">
    <property type="match status" value="1"/>
</dbReference>
<dbReference type="InterPro" id="IPR001789">
    <property type="entry name" value="Sig_transdc_resp-reg_receiver"/>
</dbReference>